<dbReference type="AlphaFoldDB" id="A0A811NF20"/>
<proteinExistence type="predicted"/>
<evidence type="ECO:0000256" key="4">
    <source>
        <dbReference type="PROSITE-ProRule" id="PRU00091"/>
    </source>
</evidence>
<dbReference type="CDD" id="cd11526">
    <property type="entry name" value="SYLF_FYVE"/>
    <property type="match status" value="1"/>
</dbReference>
<keyword evidence="6" id="KW-0812">Transmembrane</keyword>
<dbReference type="SUPFAM" id="SSF57903">
    <property type="entry name" value="FYVE/PHD zinc finger"/>
    <property type="match status" value="1"/>
</dbReference>
<keyword evidence="6" id="KW-0472">Membrane</keyword>
<dbReference type="InterPro" id="IPR013083">
    <property type="entry name" value="Znf_RING/FYVE/PHD"/>
</dbReference>
<sequence>MASEDSKDMLKNVDWKTVGGAVTTESSQPVVKKRLPKKIRQVPECYFLPRRSLPSALAIYGAVCAAGVGAGMLIEVWINKRSKDYLYEPAFEPDFPEYDSRDDPFAPTRASPKSEDDASQQEGFSTDISFLGSDKNGDVNVHPSVCVPSAPPLLEANALQYSAYREVLLADPPEWLPDSSANACLQCNLPFTALTRGRHHCRFCGGIFCKNCSKGRCLMPMKFRIRDPQRVCDACYERLDPLQGLLINYNSNCMQQAKHDVMDWTSTRSWLNMPVGVSMEYEIYKATNTMKKYCQVARLNPERSIPSSILKGAKGLAILTVAKAGAVLTYKVGTGLVVARRSDGSWSAPSAILSVGLGWGVQIGGELTDFIIVLHDRKAVKAFSSRIHLSLGAGLSAAAGPIGRAFEADVRASEKGSGICYTYSCSKGAFVGVSLEGNVVTTRMETNLRFYGDAYLTATDILFGRVERPRAAQPLYSALDDLFSKMAQGKEMVSGNRRDELKAASPTVFHFHVPRPPNTTKASIHDAREPQQELRSDLGIAPHFHRNVTAIIV</sequence>
<dbReference type="Pfam" id="PF01363">
    <property type="entry name" value="FYVE"/>
    <property type="match status" value="1"/>
</dbReference>
<evidence type="ECO:0000256" key="6">
    <source>
        <dbReference type="SAM" id="Phobius"/>
    </source>
</evidence>
<dbReference type="InterPro" id="IPR011011">
    <property type="entry name" value="Znf_FYVE_PHD"/>
</dbReference>
<evidence type="ECO:0000313" key="8">
    <source>
        <dbReference type="EMBL" id="CAD6223057.1"/>
    </source>
</evidence>
<dbReference type="SMART" id="SM00064">
    <property type="entry name" value="FYVE"/>
    <property type="match status" value="1"/>
</dbReference>
<evidence type="ECO:0000256" key="2">
    <source>
        <dbReference type="ARBA" id="ARBA00022771"/>
    </source>
</evidence>
<evidence type="ECO:0000256" key="3">
    <source>
        <dbReference type="ARBA" id="ARBA00022833"/>
    </source>
</evidence>
<reference evidence="8" key="1">
    <citation type="submission" date="2020-10" db="EMBL/GenBank/DDBJ databases">
        <authorList>
            <person name="Han B."/>
            <person name="Lu T."/>
            <person name="Zhao Q."/>
            <person name="Huang X."/>
            <person name="Zhao Y."/>
        </authorList>
    </citation>
    <scope>NUCLEOTIDE SEQUENCE</scope>
</reference>
<name>A0A811NF20_9POAL</name>
<dbReference type="InterPro" id="IPR051702">
    <property type="entry name" value="SH3_domain_YSC84-like"/>
</dbReference>
<evidence type="ECO:0000256" key="5">
    <source>
        <dbReference type="SAM" id="MobiDB-lite"/>
    </source>
</evidence>
<comment type="caution">
    <text evidence="8">The sequence shown here is derived from an EMBL/GenBank/DDBJ whole genome shotgun (WGS) entry which is preliminary data.</text>
</comment>
<keyword evidence="2 4" id="KW-0863">Zinc-finger</keyword>
<protein>
    <recommendedName>
        <fullName evidence="7">FYVE-type domain-containing protein</fullName>
    </recommendedName>
</protein>
<dbReference type="OrthoDB" id="443981at2759"/>
<gene>
    <name evidence="8" type="ORF">NCGR_LOCUS15522</name>
</gene>
<dbReference type="Gene3D" id="3.30.40.10">
    <property type="entry name" value="Zinc/RING finger domain, C3HC4 (zinc finger)"/>
    <property type="match status" value="1"/>
</dbReference>
<feature type="region of interest" description="Disordered" evidence="5">
    <location>
        <begin position="96"/>
        <end position="121"/>
    </location>
</feature>
<dbReference type="InterPro" id="IPR007461">
    <property type="entry name" value="Ysc84_actin-binding"/>
</dbReference>
<organism evidence="8 9">
    <name type="scientific">Miscanthus lutarioriparius</name>
    <dbReference type="NCBI Taxonomy" id="422564"/>
    <lineage>
        <taxon>Eukaryota</taxon>
        <taxon>Viridiplantae</taxon>
        <taxon>Streptophyta</taxon>
        <taxon>Embryophyta</taxon>
        <taxon>Tracheophyta</taxon>
        <taxon>Spermatophyta</taxon>
        <taxon>Magnoliopsida</taxon>
        <taxon>Liliopsida</taxon>
        <taxon>Poales</taxon>
        <taxon>Poaceae</taxon>
        <taxon>PACMAD clade</taxon>
        <taxon>Panicoideae</taxon>
        <taxon>Andropogonodae</taxon>
        <taxon>Andropogoneae</taxon>
        <taxon>Saccharinae</taxon>
        <taxon>Miscanthus</taxon>
    </lineage>
</organism>
<feature type="transmembrane region" description="Helical" evidence="6">
    <location>
        <begin position="57"/>
        <end position="78"/>
    </location>
</feature>
<dbReference type="PROSITE" id="PS50178">
    <property type="entry name" value="ZF_FYVE"/>
    <property type="match status" value="1"/>
</dbReference>
<dbReference type="PANTHER" id="PTHR15629">
    <property type="entry name" value="SH3YL1 PROTEIN"/>
    <property type="match status" value="1"/>
</dbReference>
<evidence type="ECO:0000259" key="7">
    <source>
        <dbReference type="PROSITE" id="PS50178"/>
    </source>
</evidence>
<dbReference type="GO" id="GO:0008270">
    <property type="term" value="F:zinc ion binding"/>
    <property type="evidence" value="ECO:0007669"/>
    <property type="project" value="UniProtKB-KW"/>
</dbReference>
<keyword evidence="9" id="KW-1185">Reference proteome</keyword>
<evidence type="ECO:0000313" key="9">
    <source>
        <dbReference type="Proteomes" id="UP000604825"/>
    </source>
</evidence>
<evidence type="ECO:0000256" key="1">
    <source>
        <dbReference type="ARBA" id="ARBA00022723"/>
    </source>
</evidence>
<dbReference type="Proteomes" id="UP000604825">
    <property type="component" value="Unassembled WGS sequence"/>
</dbReference>
<keyword evidence="3" id="KW-0862">Zinc</keyword>
<dbReference type="PANTHER" id="PTHR15629:SF37">
    <property type="entry name" value="OS07G0616900 PROTEIN"/>
    <property type="match status" value="1"/>
</dbReference>
<dbReference type="InterPro" id="IPR017455">
    <property type="entry name" value="Znf_FYVE-rel"/>
</dbReference>
<keyword evidence="6" id="KW-1133">Transmembrane helix</keyword>
<dbReference type="Pfam" id="PF04366">
    <property type="entry name" value="Ysc84"/>
    <property type="match status" value="1"/>
</dbReference>
<feature type="domain" description="FYVE-type" evidence="7">
    <location>
        <begin position="178"/>
        <end position="240"/>
    </location>
</feature>
<dbReference type="GO" id="GO:0035091">
    <property type="term" value="F:phosphatidylinositol binding"/>
    <property type="evidence" value="ECO:0007669"/>
    <property type="project" value="TreeGrafter"/>
</dbReference>
<dbReference type="InterPro" id="IPR000306">
    <property type="entry name" value="Znf_FYVE"/>
</dbReference>
<keyword evidence="1" id="KW-0479">Metal-binding</keyword>
<dbReference type="EMBL" id="CAJGYO010000004">
    <property type="protein sequence ID" value="CAD6223057.1"/>
    <property type="molecule type" value="Genomic_DNA"/>
</dbReference>
<dbReference type="FunFam" id="3.30.40.10:FF:000151">
    <property type="entry name" value="Zinc finger family protein"/>
    <property type="match status" value="1"/>
</dbReference>
<accession>A0A811NF20</accession>